<keyword evidence="1" id="KW-0812">Transmembrane</keyword>
<sequence>MNKNCEQFQILLSGYMDGELSAEQVKQLEQHSASCPECAELAADLKAVSAVTREYFSGVRQAVQGISIADEVYARLEEPAVIPMAQPRSRNVFMKPWFSAAVAAGLAIFFGFYFFFPSGKDYNVSQNTCVVDSVETRKGSVMVFKDSATDTTIIWLFSAATDMTNSGESVS</sequence>
<feature type="transmembrane region" description="Helical" evidence="1">
    <location>
        <begin position="97"/>
        <end position="116"/>
    </location>
</feature>
<dbReference type="EMBL" id="QZJZ01000051">
    <property type="protein sequence ID" value="RJP59329.1"/>
    <property type="molecule type" value="Genomic_DNA"/>
</dbReference>
<gene>
    <name evidence="3" type="ORF">C4541_06270</name>
</gene>
<proteinExistence type="predicted"/>
<reference evidence="3 4" key="1">
    <citation type="journal article" date="2017" name="ISME J.">
        <title>Energy and carbon metabolisms in a deep terrestrial subsurface fluid microbial community.</title>
        <authorList>
            <person name="Momper L."/>
            <person name="Jungbluth S.P."/>
            <person name="Lee M.D."/>
            <person name="Amend J.P."/>
        </authorList>
    </citation>
    <scope>NUCLEOTIDE SEQUENCE [LARGE SCALE GENOMIC DNA]</scope>
    <source>
        <strain evidence="3">SURF_26</strain>
    </source>
</reference>
<dbReference type="InterPro" id="IPR027383">
    <property type="entry name" value="Znf_put"/>
</dbReference>
<protein>
    <recommendedName>
        <fullName evidence="2">Putative zinc-finger domain-containing protein</fullName>
    </recommendedName>
</protein>
<feature type="domain" description="Putative zinc-finger" evidence="2">
    <location>
        <begin position="5"/>
        <end position="39"/>
    </location>
</feature>
<dbReference type="Gene3D" id="1.10.10.1320">
    <property type="entry name" value="Anti-sigma factor, zinc-finger domain"/>
    <property type="match status" value="1"/>
</dbReference>
<evidence type="ECO:0000313" key="4">
    <source>
        <dbReference type="Proteomes" id="UP000266426"/>
    </source>
</evidence>
<organism evidence="3 4">
    <name type="scientific">Candidatus Auribacter fodinae</name>
    <dbReference type="NCBI Taxonomy" id="2093366"/>
    <lineage>
        <taxon>Bacteria</taxon>
        <taxon>Pseudomonadati</taxon>
        <taxon>Candidatus Auribacterota</taxon>
        <taxon>Candidatus Auribacteria</taxon>
        <taxon>Candidatus Auribacterales</taxon>
        <taxon>Candidatus Auribacteraceae</taxon>
        <taxon>Candidatus Auribacter</taxon>
    </lineage>
</organism>
<dbReference type="AlphaFoldDB" id="A0A3A4R2Y4"/>
<accession>A0A3A4R2Y4</accession>
<keyword evidence="1" id="KW-1133">Transmembrane helix</keyword>
<dbReference type="Pfam" id="PF13490">
    <property type="entry name" value="zf-HC2"/>
    <property type="match status" value="1"/>
</dbReference>
<keyword evidence="1" id="KW-0472">Membrane</keyword>
<comment type="caution">
    <text evidence="3">The sequence shown here is derived from an EMBL/GenBank/DDBJ whole genome shotgun (WGS) entry which is preliminary data.</text>
</comment>
<dbReference type="InterPro" id="IPR041916">
    <property type="entry name" value="Anti_sigma_zinc_sf"/>
</dbReference>
<evidence type="ECO:0000313" key="3">
    <source>
        <dbReference type="EMBL" id="RJP59329.1"/>
    </source>
</evidence>
<name>A0A3A4R2Y4_9BACT</name>
<evidence type="ECO:0000256" key="1">
    <source>
        <dbReference type="SAM" id="Phobius"/>
    </source>
</evidence>
<dbReference type="Proteomes" id="UP000266426">
    <property type="component" value="Unassembled WGS sequence"/>
</dbReference>
<evidence type="ECO:0000259" key="2">
    <source>
        <dbReference type="Pfam" id="PF13490"/>
    </source>
</evidence>